<evidence type="ECO:0000259" key="1">
    <source>
        <dbReference type="PROSITE" id="PS50206"/>
    </source>
</evidence>
<dbReference type="PANTHER" id="PTHR43031">
    <property type="entry name" value="FAD-DEPENDENT OXIDOREDUCTASE"/>
    <property type="match status" value="1"/>
</dbReference>
<organism evidence="2 3">
    <name type="scientific">Piscibacillus salipiscarius</name>
    <dbReference type="NCBI Taxonomy" id="299480"/>
    <lineage>
        <taxon>Bacteria</taxon>
        <taxon>Bacillati</taxon>
        <taxon>Bacillota</taxon>
        <taxon>Bacilli</taxon>
        <taxon>Bacillales</taxon>
        <taxon>Bacillaceae</taxon>
        <taxon>Piscibacillus</taxon>
    </lineage>
</organism>
<reference evidence="3" key="1">
    <citation type="journal article" date="2019" name="Int. J. Syst. Evol. Microbiol.">
        <title>The Global Catalogue of Microorganisms (GCM) 10K type strain sequencing project: providing services to taxonomists for standard genome sequencing and annotation.</title>
        <authorList>
            <consortium name="The Broad Institute Genomics Platform"/>
            <consortium name="The Broad Institute Genome Sequencing Center for Infectious Disease"/>
            <person name="Wu L."/>
            <person name="Ma J."/>
        </authorList>
    </citation>
    <scope>NUCLEOTIDE SEQUENCE [LARGE SCALE GENOMIC DNA]</scope>
    <source>
        <strain evidence="3">TISTR 1571</strain>
    </source>
</reference>
<dbReference type="InterPro" id="IPR050229">
    <property type="entry name" value="GlpE_sulfurtransferase"/>
</dbReference>
<name>A0ABW5QDT1_9BACI</name>
<comment type="caution">
    <text evidence="2">The sequence shown here is derived from an EMBL/GenBank/DDBJ whole genome shotgun (WGS) entry which is preliminary data.</text>
</comment>
<feature type="domain" description="Rhodanese" evidence="1">
    <location>
        <begin position="18"/>
        <end position="101"/>
    </location>
</feature>
<gene>
    <name evidence="2" type="ORF">ACFSW4_12430</name>
</gene>
<dbReference type="InterPro" id="IPR001763">
    <property type="entry name" value="Rhodanese-like_dom"/>
</dbReference>
<proteinExistence type="predicted"/>
<dbReference type="Proteomes" id="UP001597452">
    <property type="component" value="Unassembled WGS sequence"/>
</dbReference>
<dbReference type="InterPro" id="IPR036873">
    <property type="entry name" value="Rhodanese-like_dom_sf"/>
</dbReference>
<dbReference type="PANTHER" id="PTHR43031:SF17">
    <property type="entry name" value="SULFURTRANSFERASE YTWF-RELATED"/>
    <property type="match status" value="1"/>
</dbReference>
<sequence length="102" mass="11591">MSEEIREITPEQLEQDLDSGKYEVVDVREDEEVAGGMIPGAKHVVLGSIPERLDEFDQNKEYVMVCRSGRRSYNASQYLQENGYNVHNLKGGMLEWKGDVIA</sequence>
<evidence type="ECO:0000313" key="2">
    <source>
        <dbReference type="EMBL" id="MFD2639675.1"/>
    </source>
</evidence>
<dbReference type="RefSeq" id="WP_054754891.1">
    <property type="nucleotide sequence ID" value="NZ_JBHUMZ010000044.1"/>
</dbReference>
<dbReference type="PROSITE" id="PS50206">
    <property type="entry name" value="RHODANESE_3"/>
    <property type="match status" value="1"/>
</dbReference>
<accession>A0ABW5QDT1</accession>
<dbReference type="Pfam" id="PF00581">
    <property type="entry name" value="Rhodanese"/>
    <property type="match status" value="1"/>
</dbReference>
<dbReference type="Gene3D" id="3.40.250.10">
    <property type="entry name" value="Rhodanese-like domain"/>
    <property type="match status" value="1"/>
</dbReference>
<dbReference type="CDD" id="cd00158">
    <property type="entry name" value="RHOD"/>
    <property type="match status" value="1"/>
</dbReference>
<protein>
    <submittedName>
        <fullName evidence="2">Rhodanese-like domain-containing protein</fullName>
    </submittedName>
</protein>
<evidence type="ECO:0000313" key="3">
    <source>
        <dbReference type="Proteomes" id="UP001597452"/>
    </source>
</evidence>
<dbReference type="SMART" id="SM00450">
    <property type="entry name" value="RHOD"/>
    <property type="match status" value="1"/>
</dbReference>
<dbReference type="SUPFAM" id="SSF52821">
    <property type="entry name" value="Rhodanese/Cell cycle control phosphatase"/>
    <property type="match status" value="1"/>
</dbReference>
<dbReference type="EMBL" id="JBHUMZ010000044">
    <property type="protein sequence ID" value="MFD2639675.1"/>
    <property type="molecule type" value="Genomic_DNA"/>
</dbReference>
<keyword evidence="3" id="KW-1185">Reference proteome</keyword>